<dbReference type="CDD" id="cd11532">
    <property type="entry name" value="NTP-PPase_COG4997"/>
    <property type="match status" value="1"/>
</dbReference>
<comment type="caution">
    <text evidence="1">The sequence shown here is derived from an EMBL/GenBank/DDBJ whole genome shotgun (WGS) entry which is preliminary data.</text>
</comment>
<dbReference type="Proteomes" id="UP000178930">
    <property type="component" value="Unassembled WGS sequence"/>
</dbReference>
<proteinExistence type="predicted"/>
<name>A0A1G1XU16_9BACT</name>
<gene>
    <name evidence="1" type="ORF">A2729_04690</name>
</gene>
<accession>A0A1G1XU16</accession>
<evidence type="ECO:0000313" key="1">
    <source>
        <dbReference type="EMBL" id="OGY43462.1"/>
    </source>
</evidence>
<dbReference type="STRING" id="1797532.A2729_04690"/>
<evidence type="ECO:0000313" key="2">
    <source>
        <dbReference type="Proteomes" id="UP000178930"/>
    </source>
</evidence>
<organism evidence="1 2">
    <name type="scientific">Candidatus Buchananbacteria bacterium RIFCSPHIGHO2_01_FULL_39_14</name>
    <dbReference type="NCBI Taxonomy" id="1797532"/>
    <lineage>
        <taxon>Bacteria</taxon>
        <taxon>Candidatus Buchananiibacteriota</taxon>
    </lineage>
</organism>
<reference evidence="1 2" key="1">
    <citation type="journal article" date="2016" name="Nat. Commun.">
        <title>Thousands of microbial genomes shed light on interconnected biogeochemical processes in an aquifer system.</title>
        <authorList>
            <person name="Anantharaman K."/>
            <person name="Brown C.T."/>
            <person name="Hug L.A."/>
            <person name="Sharon I."/>
            <person name="Castelle C.J."/>
            <person name="Probst A.J."/>
            <person name="Thomas B.C."/>
            <person name="Singh A."/>
            <person name="Wilkins M.J."/>
            <person name="Karaoz U."/>
            <person name="Brodie E.L."/>
            <person name="Williams K.H."/>
            <person name="Hubbard S.S."/>
            <person name="Banfield J.F."/>
        </authorList>
    </citation>
    <scope>NUCLEOTIDE SEQUENCE [LARGE SCALE GENOMIC DNA]</scope>
</reference>
<dbReference type="Gene3D" id="1.10.287.1080">
    <property type="entry name" value="MazG-like"/>
    <property type="match status" value="1"/>
</dbReference>
<dbReference type="EMBL" id="MHIB01000037">
    <property type="protein sequence ID" value="OGY43462.1"/>
    <property type="molecule type" value="Genomic_DNA"/>
</dbReference>
<dbReference type="AlphaFoldDB" id="A0A1G1XU16"/>
<evidence type="ECO:0008006" key="3">
    <source>
        <dbReference type="Google" id="ProtNLM"/>
    </source>
</evidence>
<dbReference type="SUPFAM" id="SSF101386">
    <property type="entry name" value="all-alpha NTP pyrophosphatases"/>
    <property type="match status" value="1"/>
</dbReference>
<dbReference type="InterPro" id="IPR038735">
    <property type="entry name" value="MSMEG_1276-like_NTP-PPase_dom"/>
</dbReference>
<sequence>MKIYHKLVCDKIPEICKKDDEKPVYYVLSQKRFREELKKKLIEETEELTRAKKSELKNEIIDVYEILLNLARVNRLKWSTIEKHRLEKNKPDLKASFEVSGRGF</sequence>
<protein>
    <recommendedName>
        <fullName evidence="3">Phosphoribosyl-ATP pyrophosphohydrolase</fullName>
    </recommendedName>
</protein>